<keyword evidence="4" id="KW-1185">Reference proteome</keyword>
<dbReference type="RefSeq" id="WP_148860253.1">
    <property type="nucleotide sequence ID" value="NZ_PHNJ01000018.1"/>
</dbReference>
<evidence type="ECO:0000259" key="2">
    <source>
        <dbReference type="Pfam" id="PF00884"/>
    </source>
</evidence>
<reference evidence="3" key="1">
    <citation type="submission" date="2017-11" db="EMBL/GenBank/DDBJ databases">
        <authorList>
            <person name="Kajale S.C."/>
            <person name="Sharma A."/>
        </authorList>
    </citation>
    <scope>NUCLEOTIDE SEQUENCE</scope>
    <source>
        <strain evidence="3">LS1_42</strain>
    </source>
</reference>
<sequence length="444" mass="50457">MANEHHRTPMDRPNIVLVTADSVRADHCGFLSPDIDTTPTLDTLAEDGLVFENTIAPGPRTPSSMPVLWTGEHIGRENKGVYASRNEKKKRWQERRRRIKHHVTRFDTIAQRLSRKGYDAGAVTANPWTTTDTGFTQGFAHFVKVDGFPSDDTTPTGKRLLSKSSVLPGVPDVSQWALTWTDFYDRILEIREELAEPYFLWVFLLDSHQPYIAPSRYRTENTGLEMYYANVAYEYGHTAFEELPGYLEDRLEAAYRDTIRSVDGFVDRLLKDLDGDNPALVFHADHGEAMMEHATRGHRPELYDENLRVPLLGHNVGTTGWVSEQTALRHLPRLLSSIAAGEPDPAEILENPVVAKTEENERVAVRTAEWKRIDSDGAFEFARESPADELYHLPSDNDETQNLVNTHREIVTALDGWVAGHDRALDERYDIIRALRDSIQERTL</sequence>
<dbReference type="EMBL" id="PHNJ01000018">
    <property type="protein sequence ID" value="TYL36418.1"/>
    <property type="molecule type" value="Genomic_DNA"/>
</dbReference>
<comment type="similarity">
    <text evidence="1">Belongs to the sulfatase family.</text>
</comment>
<organism evidence="3 4">
    <name type="scientific">Natronococcus pandeyae</name>
    <dbReference type="NCBI Taxonomy" id="2055836"/>
    <lineage>
        <taxon>Archaea</taxon>
        <taxon>Methanobacteriati</taxon>
        <taxon>Methanobacteriota</taxon>
        <taxon>Stenosarchaea group</taxon>
        <taxon>Halobacteria</taxon>
        <taxon>Halobacteriales</taxon>
        <taxon>Natrialbaceae</taxon>
        <taxon>Natronococcus</taxon>
    </lineage>
</organism>
<dbReference type="InterPro" id="IPR050738">
    <property type="entry name" value="Sulfatase"/>
</dbReference>
<proteinExistence type="inferred from homology"/>
<protein>
    <submittedName>
        <fullName evidence="3">Arylsulfatase</fullName>
    </submittedName>
</protein>
<dbReference type="Proteomes" id="UP000766904">
    <property type="component" value="Unassembled WGS sequence"/>
</dbReference>
<evidence type="ECO:0000313" key="3">
    <source>
        <dbReference type="EMBL" id="TYL36418.1"/>
    </source>
</evidence>
<evidence type="ECO:0000313" key="4">
    <source>
        <dbReference type="Proteomes" id="UP000766904"/>
    </source>
</evidence>
<name>A0A8J8Q0T6_9EURY</name>
<dbReference type="InterPro" id="IPR017850">
    <property type="entry name" value="Alkaline_phosphatase_core_sf"/>
</dbReference>
<dbReference type="PANTHER" id="PTHR42693:SF33">
    <property type="entry name" value="ARYLSULFATASE"/>
    <property type="match status" value="1"/>
</dbReference>
<dbReference type="SUPFAM" id="SSF53649">
    <property type="entry name" value="Alkaline phosphatase-like"/>
    <property type="match status" value="1"/>
</dbReference>
<dbReference type="Pfam" id="PF00884">
    <property type="entry name" value="Sulfatase"/>
    <property type="match status" value="1"/>
</dbReference>
<comment type="caution">
    <text evidence="3">The sequence shown here is derived from an EMBL/GenBank/DDBJ whole genome shotgun (WGS) entry which is preliminary data.</text>
</comment>
<dbReference type="Gene3D" id="3.40.720.10">
    <property type="entry name" value="Alkaline Phosphatase, subunit A"/>
    <property type="match status" value="1"/>
</dbReference>
<dbReference type="PANTHER" id="PTHR42693">
    <property type="entry name" value="ARYLSULFATASE FAMILY MEMBER"/>
    <property type="match status" value="1"/>
</dbReference>
<accession>A0A8J8Q0T6</accession>
<evidence type="ECO:0000256" key="1">
    <source>
        <dbReference type="ARBA" id="ARBA00008779"/>
    </source>
</evidence>
<dbReference type="InterPro" id="IPR000917">
    <property type="entry name" value="Sulfatase_N"/>
</dbReference>
<dbReference type="AlphaFoldDB" id="A0A8J8Q0T6"/>
<feature type="domain" description="Sulfatase N-terminal" evidence="2">
    <location>
        <begin position="13"/>
        <end position="312"/>
    </location>
</feature>
<gene>
    <name evidence="3" type="ORF">CV102_22600</name>
</gene>
<dbReference type="GO" id="GO:0004065">
    <property type="term" value="F:arylsulfatase activity"/>
    <property type="evidence" value="ECO:0007669"/>
    <property type="project" value="TreeGrafter"/>
</dbReference>
<dbReference type="OrthoDB" id="3164at2157"/>